<dbReference type="Proteomes" id="UP000679722">
    <property type="component" value="Unassembled WGS sequence"/>
</dbReference>
<reference evidence="2 3" key="1">
    <citation type="submission" date="2021-04" db="EMBL/GenBank/DDBJ databases">
        <authorList>
            <person name="Sun C."/>
        </authorList>
    </citation>
    <scope>NUCLEOTIDE SEQUENCE [LARGE SCALE GENOMIC DNA]</scope>
    <source>
        <strain evidence="2 3">A79</strain>
    </source>
</reference>
<feature type="region of interest" description="Disordered" evidence="1">
    <location>
        <begin position="229"/>
        <end position="251"/>
    </location>
</feature>
<dbReference type="InterPro" id="IPR013321">
    <property type="entry name" value="Arc_rbn_hlx_hlx"/>
</dbReference>
<sequence length="275" mass="31065">MTGLQISQLKNAIQSRFIQPNGPTHKYWLVFDVDSSTATLDWYDQHAPAPNIVATNPFNGHAHLFYGLAVPVRTAPDGKPAPLRYAAAIESALRENLDADVGYKGLVCKNPLNAHWRVTQWEKNLYTLDWLADCLDLRDHPIKQHQYGLGRNCELFDLLSRWARRAIRQGWPSYDQFLQACHDRAMGYNAQHFPNNLLPLNEVRHTARSVAKWTHAKITPEGFSAWQSIQGSKGGKKSKGGGRKACSSSVRQVKPWENIGISKATYYRNKQKTTG</sequence>
<protein>
    <submittedName>
        <fullName evidence="2">Replication initiation protein</fullName>
    </submittedName>
</protein>
<organism evidence="2 3">
    <name type="scientific">Marinomonas vulgaris</name>
    <dbReference type="NCBI Taxonomy" id="2823372"/>
    <lineage>
        <taxon>Bacteria</taxon>
        <taxon>Pseudomonadati</taxon>
        <taxon>Pseudomonadota</taxon>
        <taxon>Gammaproteobacteria</taxon>
        <taxon>Oceanospirillales</taxon>
        <taxon>Oceanospirillaceae</taxon>
        <taxon>Marinomonas</taxon>
    </lineage>
</organism>
<keyword evidence="3" id="KW-1185">Reference proteome</keyword>
<dbReference type="Gene3D" id="1.10.1220.10">
    <property type="entry name" value="Met repressor-like"/>
    <property type="match status" value="1"/>
</dbReference>
<evidence type="ECO:0000313" key="3">
    <source>
        <dbReference type="Proteomes" id="UP000679722"/>
    </source>
</evidence>
<evidence type="ECO:0000256" key="1">
    <source>
        <dbReference type="SAM" id="MobiDB-lite"/>
    </source>
</evidence>
<accession>A0ABS5HF28</accession>
<dbReference type="InterPro" id="IPR004322">
    <property type="entry name" value="Plasmid_replicase_bac"/>
</dbReference>
<evidence type="ECO:0000313" key="2">
    <source>
        <dbReference type="EMBL" id="MBR7890266.1"/>
    </source>
</evidence>
<reference evidence="3" key="2">
    <citation type="submission" date="2023-07" db="EMBL/GenBank/DDBJ databases">
        <title>Marinomonas vulgaris A79, complete genome.</title>
        <authorList>
            <person name="Ying J.-J."/>
        </authorList>
    </citation>
    <scope>NUCLEOTIDE SEQUENCE [LARGE SCALE GENOMIC DNA]</scope>
    <source>
        <strain evidence="3">A79</strain>
    </source>
</reference>
<dbReference type="Gene3D" id="1.10.340.50">
    <property type="match status" value="1"/>
</dbReference>
<dbReference type="Pfam" id="PF03090">
    <property type="entry name" value="Replicase"/>
    <property type="match status" value="1"/>
</dbReference>
<gene>
    <name evidence="2" type="ORF">J9B83_15315</name>
</gene>
<proteinExistence type="predicted"/>
<comment type="caution">
    <text evidence="2">The sequence shown here is derived from an EMBL/GenBank/DDBJ whole genome shotgun (WGS) entry which is preliminary data.</text>
</comment>
<name>A0ABS5HF28_9GAMM</name>
<dbReference type="EMBL" id="JAGSSV010000041">
    <property type="protein sequence ID" value="MBR7890266.1"/>
    <property type="molecule type" value="Genomic_DNA"/>
</dbReference>